<accession>A0AAV1ZY61</accession>
<evidence type="ECO:0000256" key="3">
    <source>
        <dbReference type="ARBA" id="ARBA00022679"/>
    </source>
</evidence>
<dbReference type="EC" id="2.7.1.137" evidence="2"/>
<dbReference type="EMBL" id="CAXIEN010000084">
    <property type="protein sequence ID" value="CAL1275325.1"/>
    <property type="molecule type" value="Genomic_DNA"/>
</dbReference>
<feature type="domain" description="PIK helical" evidence="11">
    <location>
        <begin position="528"/>
        <end position="705"/>
    </location>
</feature>
<evidence type="ECO:0000256" key="1">
    <source>
        <dbReference type="ARBA" id="ARBA00001498"/>
    </source>
</evidence>
<dbReference type="GO" id="GO:0005886">
    <property type="term" value="C:plasma membrane"/>
    <property type="evidence" value="ECO:0007669"/>
    <property type="project" value="TreeGrafter"/>
</dbReference>
<dbReference type="GO" id="GO:0016303">
    <property type="term" value="F:1-phosphatidylinositol-3-kinase activity"/>
    <property type="evidence" value="ECO:0007669"/>
    <property type="project" value="UniProtKB-EC"/>
</dbReference>
<dbReference type="Pfam" id="PF00613">
    <property type="entry name" value="PI3Ka"/>
    <property type="match status" value="1"/>
</dbReference>
<evidence type="ECO:0000313" key="14">
    <source>
        <dbReference type="EMBL" id="CAL1275325.1"/>
    </source>
</evidence>
<name>A0AAV1ZY61_9ARAC</name>
<dbReference type="SMART" id="SM00143">
    <property type="entry name" value="PI3K_p85B"/>
    <property type="match status" value="1"/>
</dbReference>
<dbReference type="Gene3D" id="2.60.40.150">
    <property type="entry name" value="C2 domain"/>
    <property type="match status" value="1"/>
</dbReference>
<dbReference type="GO" id="GO:0016477">
    <property type="term" value="P:cell migration"/>
    <property type="evidence" value="ECO:0007669"/>
    <property type="project" value="TreeGrafter"/>
</dbReference>
<dbReference type="InterPro" id="IPR029071">
    <property type="entry name" value="Ubiquitin-like_domsf"/>
</dbReference>
<dbReference type="InterPro" id="IPR001263">
    <property type="entry name" value="PI3K_accessory_dom"/>
</dbReference>
<dbReference type="InterPro" id="IPR016024">
    <property type="entry name" value="ARM-type_fold"/>
</dbReference>
<dbReference type="PANTHER" id="PTHR10048:SF118">
    <property type="entry name" value="PI-3 KINASE"/>
    <property type="match status" value="1"/>
</dbReference>
<dbReference type="PROSITE" id="PS51545">
    <property type="entry name" value="PIK_HELICAL"/>
    <property type="match status" value="1"/>
</dbReference>
<feature type="compositionally biased region" description="Polar residues" evidence="8">
    <location>
        <begin position="312"/>
        <end position="321"/>
    </location>
</feature>
<dbReference type="PROSITE" id="PS51544">
    <property type="entry name" value="PI3K_ABD"/>
    <property type="match status" value="1"/>
</dbReference>
<dbReference type="SMART" id="SM00144">
    <property type="entry name" value="PI3K_rbd"/>
    <property type="match status" value="1"/>
</dbReference>
<comment type="caution">
    <text evidence="14">The sequence shown here is derived from an EMBL/GenBank/DDBJ whole genome shotgun (WGS) entry which is preliminary data.</text>
</comment>
<dbReference type="GO" id="GO:0043491">
    <property type="term" value="P:phosphatidylinositol 3-kinase/protein kinase B signal transduction"/>
    <property type="evidence" value="ECO:0007669"/>
    <property type="project" value="TreeGrafter"/>
</dbReference>
<comment type="catalytic activity">
    <reaction evidence="1">
        <text>a 1,2-diacyl-sn-glycero-3-phospho-(1D-myo-inositol) + ATP = a 1,2-diacyl-sn-glycero-3-phospho-(1D-myo-inositol-3-phosphate) + ADP + H(+)</text>
        <dbReference type="Rhea" id="RHEA:12709"/>
        <dbReference type="ChEBI" id="CHEBI:15378"/>
        <dbReference type="ChEBI" id="CHEBI:30616"/>
        <dbReference type="ChEBI" id="CHEBI:57880"/>
        <dbReference type="ChEBI" id="CHEBI:58088"/>
        <dbReference type="ChEBI" id="CHEBI:456216"/>
        <dbReference type="EC" id="2.7.1.137"/>
    </reaction>
</comment>
<dbReference type="SMART" id="SM00145">
    <property type="entry name" value="PI3Ka"/>
    <property type="match status" value="1"/>
</dbReference>
<dbReference type="InterPro" id="IPR018936">
    <property type="entry name" value="PI3/4_kinase_CS"/>
</dbReference>
<dbReference type="CDD" id="cd05165">
    <property type="entry name" value="PI3Kc_I"/>
    <property type="match status" value="1"/>
</dbReference>
<feature type="domain" description="C2 PI3K-type" evidence="13">
    <location>
        <begin position="336"/>
        <end position="506"/>
    </location>
</feature>
<dbReference type="InterPro" id="IPR036940">
    <property type="entry name" value="PI3/4_kinase_cat_sf"/>
</dbReference>
<dbReference type="InterPro" id="IPR002420">
    <property type="entry name" value="PI3K-type_C2_dom"/>
</dbReference>
<evidence type="ECO:0000256" key="5">
    <source>
        <dbReference type="ARBA" id="ARBA00022777"/>
    </source>
</evidence>
<dbReference type="FunFam" id="1.10.1070.11:FF:000001">
    <property type="entry name" value="Phosphatidylinositol 4,5-bisphosphate 3-kinase catalytic subunit"/>
    <property type="match status" value="1"/>
</dbReference>
<organism evidence="14 15">
    <name type="scientific">Larinioides sclopetarius</name>
    <dbReference type="NCBI Taxonomy" id="280406"/>
    <lineage>
        <taxon>Eukaryota</taxon>
        <taxon>Metazoa</taxon>
        <taxon>Ecdysozoa</taxon>
        <taxon>Arthropoda</taxon>
        <taxon>Chelicerata</taxon>
        <taxon>Arachnida</taxon>
        <taxon>Araneae</taxon>
        <taxon>Araneomorphae</taxon>
        <taxon>Entelegynae</taxon>
        <taxon>Araneoidea</taxon>
        <taxon>Araneidae</taxon>
        <taxon>Larinioides</taxon>
    </lineage>
</organism>
<dbReference type="InterPro" id="IPR011009">
    <property type="entry name" value="Kinase-like_dom_sf"/>
</dbReference>
<evidence type="ECO:0000259" key="11">
    <source>
        <dbReference type="PROSITE" id="PS51545"/>
    </source>
</evidence>
<keyword evidence="6" id="KW-0067">ATP-binding</keyword>
<proteinExistence type="inferred from homology"/>
<dbReference type="Gene3D" id="3.10.20.770">
    <property type="match status" value="1"/>
</dbReference>
<dbReference type="FunFam" id="3.30.1010.10:FF:000008">
    <property type="entry name" value="Phosphatidylinositol 4,5-bisphosphate 3-kinase catalytic subunit gamma"/>
    <property type="match status" value="1"/>
</dbReference>
<dbReference type="InterPro" id="IPR003113">
    <property type="entry name" value="PI3K_ABD"/>
</dbReference>
<evidence type="ECO:0000256" key="8">
    <source>
        <dbReference type="SAM" id="MobiDB-lite"/>
    </source>
</evidence>
<evidence type="ECO:0000313" key="15">
    <source>
        <dbReference type="Proteomes" id="UP001497382"/>
    </source>
</evidence>
<keyword evidence="5" id="KW-0418">Kinase</keyword>
<dbReference type="InterPro" id="IPR042236">
    <property type="entry name" value="PI3K_accessory_sf"/>
</dbReference>
<dbReference type="Pfam" id="PF02192">
    <property type="entry name" value="PI3K_p85B"/>
    <property type="match status" value="1"/>
</dbReference>
<evidence type="ECO:0000259" key="13">
    <source>
        <dbReference type="PROSITE" id="PS51547"/>
    </source>
</evidence>
<dbReference type="SUPFAM" id="SSF54236">
    <property type="entry name" value="Ubiquitin-like"/>
    <property type="match status" value="1"/>
</dbReference>
<evidence type="ECO:0000256" key="2">
    <source>
        <dbReference type="ARBA" id="ARBA00012073"/>
    </source>
</evidence>
<keyword evidence="15" id="KW-1185">Reference proteome</keyword>
<dbReference type="Gene3D" id="3.30.1010.10">
    <property type="entry name" value="Phosphatidylinositol 3-kinase Catalytic Subunit, Chain A, domain 4"/>
    <property type="match status" value="1"/>
</dbReference>
<feature type="domain" description="PI3K-ABD" evidence="10">
    <location>
        <begin position="26"/>
        <end position="116"/>
    </location>
</feature>
<gene>
    <name evidence="14" type="ORF">LARSCL_LOCUS8001</name>
</gene>
<evidence type="ECO:0000256" key="4">
    <source>
        <dbReference type="ARBA" id="ARBA00022741"/>
    </source>
</evidence>
<dbReference type="PROSITE" id="PS51547">
    <property type="entry name" value="C2_PI3K"/>
    <property type="match status" value="1"/>
</dbReference>
<dbReference type="InterPro" id="IPR035892">
    <property type="entry name" value="C2_domain_sf"/>
</dbReference>
<feature type="compositionally biased region" description="Basic and acidic residues" evidence="8">
    <location>
        <begin position="299"/>
        <end position="310"/>
    </location>
</feature>
<dbReference type="GO" id="GO:0005737">
    <property type="term" value="C:cytoplasm"/>
    <property type="evidence" value="ECO:0007669"/>
    <property type="project" value="TreeGrafter"/>
</dbReference>
<dbReference type="AlphaFoldDB" id="A0AAV1ZY61"/>
<reference evidence="14 15" key="1">
    <citation type="submission" date="2024-04" db="EMBL/GenBank/DDBJ databases">
        <authorList>
            <person name="Rising A."/>
            <person name="Reimegard J."/>
            <person name="Sonavane S."/>
            <person name="Akerstrom W."/>
            <person name="Nylinder S."/>
            <person name="Hedman E."/>
            <person name="Kallberg Y."/>
        </authorList>
    </citation>
    <scope>NUCLEOTIDE SEQUENCE [LARGE SCALE GENOMIC DNA]</scope>
</reference>
<dbReference type="PROSITE" id="PS00915">
    <property type="entry name" value="PI3_4_KINASE_1"/>
    <property type="match status" value="1"/>
</dbReference>
<evidence type="ECO:0000259" key="9">
    <source>
        <dbReference type="PROSITE" id="PS50290"/>
    </source>
</evidence>
<sequence length="1078" mass="124607">MESELNPYVMVDTTSSYMPDVWTLDQDTDVTLDVLLPNGCFMNVTVPRDATLHEIKEEVWELAQSVPLFGLLRDSDSYVFQCINLSTAERDDLTEEDRRLCEVRPFQGVLRLVERKGDEEEKALHSRLNFVIGIGLREFDEQKDPEVHDFRKQMRLFCENVCSILGPSTWEQQVQRQYPVSIESSPDLPHYLQAKLYEGNLVLAISVEHQSSESTFKFYVPPSINPKELLDLVLKKKGPSIGLQGDQSQNFLLKICGLEEYLIGPYPISQYKFIRECLSCDKIPELILVSSDKIQLERSRQESKSEERQRTKSTASEASSTLKRKSKQCSVSTWTIEEPFTITVHSLHKLNYDNKTKVAVQCGLYYAEERLCGKVYHTAEQVLEDGQCAWEETIRFEMDVCNLPRMAKLCIVVYESSTTQKNSRFRKYQDKYACPIIWVNTTVFDYKGALKSVPLTLSAWPYPQEGDEYSGCMLRPLGWLTQNPTREPAVTISFGKYHQTAQVCYPGIDEILEYANQEFPDRNGSFSSTGEPQASKTHLQQLQQICEKDTLYQLHEQEKELMWFLRKHCCEQLPNSLPKLLRCVKWNDRTEVAQMMKLLQLWPAMTPYKTLELLDYAHPDPGVRSFAVRCLQDIGDEELFLYLLQLVQALKHEAYLQNSLVKFLLERALQNRHIGHGLFWLMRSEIQFLEVSIKFGLILEAYCRSVPNHLEALEKQVEALSQLKSASIQALNKANVKKEGKEKLKLYLQEIFGKKLYQSKFYGLQNPLDPRFKFGKIRVEKCKILDSKMKPLWLAFENTDTYGKDVFLIFKNGDDLRQDMLTLQMIRIMDRLWKDEGLDLRMIPYRCMATGHRVGLIEVVPDADTIANIQKEKGFTATSAFKKGSILSWLKDHNPDDISLSRAAEEFTLSCAGYCVATYVLGIADRHSDNIMVKTNGQLFHVDFGHILGKFKEKFGFKRERVPFVLTHDFIYIITKGQTQRSQEFSRFQQYCEQAFMILRRRGPLVISLFAMMLSTGIPELSSEKDLDYLRETLVLDMSEQGALKHFRAKFVEAIRNSWKTSLNWMAHNLAKDNKMSD</sequence>
<comment type="similarity">
    <text evidence="7">Belongs to the PI3/PI4-kinase family.</text>
</comment>
<dbReference type="PROSITE" id="PS00916">
    <property type="entry name" value="PI3_4_KINASE_2"/>
    <property type="match status" value="1"/>
</dbReference>
<evidence type="ECO:0000256" key="6">
    <source>
        <dbReference type="ARBA" id="ARBA00022840"/>
    </source>
</evidence>
<protein>
    <recommendedName>
        <fullName evidence="2">phosphatidylinositol 3-kinase</fullName>
        <ecNumber evidence="2">2.7.1.137</ecNumber>
    </recommendedName>
</protein>
<dbReference type="SUPFAM" id="SSF49562">
    <property type="entry name" value="C2 domain (Calcium/lipid-binding domain, CaLB)"/>
    <property type="match status" value="1"/>
</dbReference>
<dbReference type="PROSITE" id="PS51546">
    <property type="entry name" value="PI3K_RBD"/>
    <property type="match status" value="1"/>
</dbReference>
<dbReference type="PROSITE" id="PS50290">
    <property type="entry name" value="PI3_4_KINASE_3"/>
    <property type="match status" value="1"/>
</dbReference>
<feature type="domain" description="PI3K-RBD" evidence="12">
    <location>
        <begin position="198"/>
        <end position="290"/>
    </location>
</feature>
<dbReference type="SUPFAM" id="SSF56112">
    <property type="entry name" value="Protein kinase-like (PK-like)"/>
    <property type="match status" value="1"/>
</dbReference>
<dbReference type="InterPro" id="IPR015433">
    <property type="entry name" value="PI3/4_kinase"/>
</dbReference>
<dbReference type="Pfam" id="PF00792">
    <property type="entry name" value="PI3K_C2"/>
    <property type="match status" value="1"/>
</dbReference>
<dbReference type="GO" id="GO:0005942">
    <property type="term" value="C:phosphatidylinositol 3-kinase complex"/>
    <property type="evidence" value="ECO:0007669"/>
    <property type="project" value="TreeGrafter"/>
</dbReference>
<feature type="region of interest" description="Disordered" evidence="8">
    <location>
        <begin position="299"/>
        <end position="323"/>
    </location>
</feature>
<dbReference type="GO" id="GO:0005524">
    <property type="term" value="F:ATP binding"/>
    <property type="evidence" value="ECO:0007669"/>
    <property type="project" value="UniProtKB-KW"/>
</dbReference>
<dbReference type="Pfam" id="PF00794">
    <property type="entry name" value="PI3K_rbd"/>
    <property type="match status" value="1"/>
</dbReference>
<dbReference type="Gene3D" id="1.10.1070.11">
    <property type="entry name" value="Phosphatidylinositol 3-/4-kinase, catalytic domain"/>
    <property type="match status" value="1"/>
</dbReference>
<dbReference type="GO" id="GO:0032060">
    <property type="term" value="P:bleb assembly"/>
    <property type="evidence" value="ECO:0007669"/>
    <property type="project" value="UniProtKB-ARBA"/>
</dbReference>
<keyword evidence="4" id="KW-0547">Nucleotide-binding</keyword>
<evidence type="ECO:0000259" key="10">
    <source>
        <dbReference type="PROSITE" id="PS51544"/>
    </source>
</evidence>
<keyword evidence="3" id="KW-0808">Transferase</keyword>
<dbReference type="GO" id="GO:0048015">
    <property type="term" value="P:phosphatidylinositol-mediated signaling"/>
    <property type="evidence" value="ECO:0007669"/>
    <property type="project" value="TreeGrafter"/>
</dbReference>
<dbReference type="GO" id="GO:0050920">
    <property type="term" value="P:regulation of chemotaxis"/>
    <property type="evidence" value="ECO:0007669"/>
    <property type="project" value="UniProtKB-ARBA"/>
</dbReference>
<dbReference type="PANTHER" id="PTHR10048">
    <property type="entry name" value="PHOSPHATIDYLINOSITOL KINASE"/>
    <property type="match status" value="1"/>
</dbReference>
<dbReference type="Gene3D" id="1.25.40.70">
    <property type="entry name" value="Phosphatidylinositol 3-kinase, accessory domain (PIK)"/>
    <property type="match status" value="1"/>
</dbReference>
<dbReference type="SUPFAM" id="SSF48371">
    <property type="entry name" value="ARM repeat"/>
    <property type="match status" value="1"/>
</dbReference>
<dbReference type="Proteomes" id="UP001497382">
    <property type="component" value="Unassembled WGS sequence"/>
</dbReference>
<evidence type="ECO:0000256" key="7">
    <source>
        <dbReference type="PROSITE-ProRule" id="PRU00880"/>
    </source>
</evidence>
<dbReference type="GO" id="GO:0035005">
    <property type="term" value="F:1-phosphatidylinositol-4-phosphate 3-kinase activity"/>
    <property type="evidence" value="ECO:0007669"/>
    <property type="project" value="TreeGrafter"/>
</dbReference>
<dbReference type="SMART" id="SM00146">
    <property type="entry name" value="PI3Kc"/>
    <property type="match status" value="1"/>
</dbReference>
<dbReference type="Pfam" id="PF00454">
    <property type="entry name" value="PI3_PI4_kinase"/>
    <property type="match status" value="1"/>
</dbReference>
<feature type="domain" description="PI3K/PI4K catalytic" evidence="9">
    <location>
        <begin position="778"/>
        <end position="1059"/>
    </location>
</feature>
<evidence type="ECO:0000259" key="12">
    <source>
        <dbReference type="PROSITE" id="PS51546"/>
    </source>
</evidence>
<dbReference type="InterPro" id="IPR000403">
    <property type="entry name" value="PI3/4_kinase_cat_dom"/>
</dbReference>
<dbReference type="InterPro" id="IPR000341">
    <property type="entry name" value="PI3K_Ras-bd_dom"/>
</dbReference>